<organism evidence="2">
    <name type="scientific">Candidatus Kentrum sp. MB</name>
    <dbReference type="NCBI Taxonomy" id="2138164"/>
    <lineage>
        <taxon>Bacteria</taxon>
        <taxon>Pseudomonadati</taxon>
        <taxon>Pseudomonadota</taxon>
        <taxon>Gammaproteobacteria</taxon>
        <taxon>Candidatus Kentrum</taxon>
    </lineage>
</organism>
<gene>
    <name evidence="1" type="ORF">BECKMB1821G_GA0114241_11163</name>
    <name evidence="3" type="ORF">BECKMB1821H_GA0114242_10969</name>
    <name evidence="2" type="ORF">BECKMB1821I_GA0114274_10939</name>
</gene>
<accession>A0A450Y0A5</accession>
<dbReference type="EMBL" id="CAADFQ010000093">
    <property type="protein sequence ID" value="VFK34967.1"/>
    <property type="molecule type" value="Genomic_DNA"/>
</dbReference>
<protein>
    <submittedName>
        <fullName evidence="2">Uncharacterized protein</fullName>
    </submittedName>
</protein>
<evidence type="ECO:0000313" key="2">
    <source>
        <dbReference type="EMBL" id="VFK34967.1"/>
    </source>
</evidence>
<dbReference type="AlphaFoldDB" id="A0A450Y0A5"/>
<proteinExistence type="predicted"/>
<dbReference type="EMBL" id="CAADFO010000116">
    <property type="protein sequence ID" value="VFK32541.1"/>
    <property type="molecule type" value="Genomic_DNA"/>
</dbReference>
<name>A0A450Y0A5_9GAMM</name>
<dbReference type="EMBL" id="CAADGH010000096">
    <property type="protein sequence ID" value="VFK77070.1"/>
    <property type="molecule type" value="Genomic_DNA"/>
</dbReference>
<sequence length="82" mass="9343">MREPSVIEREILRLLGNLPRAPMATDTYALEFIEYHAIMGRGIGYIDIHLPGSAMLAKTTRLWTRDKCLAIVARKLNLAYIE</sequence>
<reference evidence="2" key="1">
    <citation type="submission" date="2019-02" db="EMBL/GenBank/DDBJ databases">
        <authorList>
            <person name="Gruber-Vodicka R. H."/>
            <person name="Seah K. B. B."/>
        </authorList>
    </citation>
    <scope>NUCLEOTIDE SEQUENCE</scope>
    <source>
        <strain evidence="1">BECK_BZ197</strain>
        <strain evidence="3">BECK_BZ198</strain>
        <strain evidence="2">BECK_BZ199</strain>
    </source>
</reference>
<evidence type="ECO:0000313" key="3">
    <source>
        <dbReference type="EMBL" id="VFK77070.1"/>
    </source>
</evidence>
<evidence type="ECO:0000313" key="1">
    <source>
        <dbReference type="EMBL" id="VFK32541.1"/>
    </source>
</evidence>